<dbReference type="GO" id="GO:0006264">
    <property type="term" value="P:mitochondrial DNA replication"/>
    <property type="evidence" value="ECO:0007669"/>
    <property type="project" value="TreeGrafter"/>
</dbReference>
<dbReference type="EMBL" id="JASPKY010000186">
    <property type="protein sequence ID" value="KAK9722678.1"/>
    <property type="molecule type" value="Genomic_DNA"/>
</dbReference>
<dbReference type="PANTHER" id="PTHR10302">
    <property type="entry name" value="SINGLE-STRANDED DNA-BINDING PROTEIN"/>
    <property type="match status" value="1"/>
</dbReference>
<name>A0AAW1KSL1_POPJA</name>
<dbReference type="SUPFAM" id="SSF50249">
    <property type="entry name" value="Nucleic acid-binding proteins"/>
    <property type="match status" value="1"/>
</dbReference>
<dbReference type="NCBIfam" id="TIGR00621">
    <property type="entry name" value="ssb"/>
    <property type="match status" value="1"/>
</dbReference>
<keyword evidence="1 2" id="KW-0238">DNA-binding</keyword>
<dbReference type="InterPro" id="IPR012340">
    <property type="entry name" value="NA-bd_OB-fold"/>
</dbReference>
<dbReference type="PROSITE" id="PS50935">
    <property type="entry name" value="SSB"/>
    <property type="match status" value="1"/>
</dbReference>
<dbReference type="InterPro" id="IPR000424">
    <property type="entry name" value="Primosome_PriB/ssb"/>
</dbReference>
<dbReference type="CDD" id="cd04496">
    <property type="entry name" value="SSB_OBF"/>
    <property type="match status" value="1"/>
</dbReference>
<gene>
    <name evidence="3" type="ORF">QE152_g19574</name>
</gene>
<dbReference type="GO" id="GO:0042645">
    <property type="term" value="C:mitochondrial nucleoid"/>
    <property type="evidence" value="ECO:0007669"/>
    <property type="project" value="TreeGrafter"/>
</dbReference>
<organism evidence="3 4">
    <name type="scientific">Popillia japonica</name>
    <name type="common">Japanese beetle</name>
    <dbReference type="NCBI Taxonomy" id="7064"/>
    <lineage>
        <taxon>Eukaryota</taxon>
        <taxon>Metazoa</taxon>
        <taxon>Ecdysozoa</taxon>
        <taxon>Arthropoda</taxon>
        <taxon>Hexapoda</taxon>
        <taxon>Insecta</taxon>
        <taxon>Pterygota</taxon>
        <taxon>Neoptera</taxon>
        <taxon>Endopterygota</taxon>
        <taxon>Coleoptera</taxon>
        <taxon>Polyphaga</taxon>
        <taxon>Scarabaeiformia</taxon>
        <taxon>Scarabaeidae</taxon>
        <taxon>Rutelinae</taxon>
        <taxon>Popillia</taxon>
    </lineage>
</organism>
<dbReference type="AlphaFoldDB" id="A0AAW1KSL1"/>
<dbReference type="HAMAP" id="MF_00984">
    <property type="entry name" value="SSB"/>
    <property type="match status" value="1"/>
</dbReference>
<keyword evidence="4" id="KW-1185">Reference proteome</keyword>
<comment type="caution">
    <text evidence="3">The sequence shown here is derived from an EMBL/GenBank/DDBJ whole genome shotgun (WGS) entry which is preliminary data.</text>
</comment>
<reference evidence="3 4" key="1">
    <citation type="journal article" date="2024" name="BMC Genomics">
        <title>De novo assembly and annotation of Popillia japonica's genome with initial clues to its potential as an invasive pest.</title>
        <authorList>
            <person name="Cucini C."/>
            <person name="Boschi S."/>
            <person name="Funari R."/>
            <person name="Cardaioli E."/>
            <person name="Iannotti N."/>
            <person name="Marturano G."/>
            <person name="Paoli F."/>
            <person name="Bruttini M."/>
            <person name="Carapelli A."/>
            <person name="Frati F."/>
            <person name="Nardi F."/>
        </authorList>
    </citation>
    <scope>NUCLEOTIDE SEQUENCE [LARGE SCALE GENOMIC DNA]</scope>
    <source>
        <strain evidence="3">DMR45628</strain>
    </source>
</reference>
<evidence type="ECO:0000256" key="1">
    <source>
        <dbReference type="ARBA" id="ARBA00023125"/>
    </source>
</evidence>
<evidence type="ECO:0000313" key="3">
    <source>
        <dbReference type="EMBL" id="KAK9722678.1"/>
    </source>
</evidence>
<proteinExistence type="inferred from homology"/>
<evidence type="ECO:0000313" key="4">
    <source>
        <dbReference type="Proteomes" id="UP001458880"/>
    </source>
</evidence>
<evidence type="ECO:0000256" key="2">
    <source>
        <dbReference type="PROSITE-ProRule" id="PRU00252"/>
    </source>
</evidence>
<sequence>MLGNKFSRIVAHNSNLKQFCLINVIRTNKTATTAQEPSRLEKTINSVQLLGRVGADPQMKGTNEHPVAVFSLATHSNYRYESGEFLQRTEWHRVICFKPGLRESVMNFLKKGQRVHVTGKITYGEVKGDDGKGRTTTAIQAEDIIFFQGTTTEN</sequence>
<accession>A0AAW1KSL1</accession>
<dbReference type="Pfam" id="PF00436">
    <property type="entry name" value="SSB"/>
    <property type="match status" value="1"/>
</dbReference>
<dbReference type="GO" id="GO:0003697">
    <property type="term" value="F:single-stranded DNA binding"/>
    <property type="evidence" value="ECO:0007669"/>
    <property type="project" value="InterPro"/>
</dbReference>
<dbReference type="PANTHER" id="PTHR10302:SF0">
    <property type="entry name" value="SINGLE-STRANDED DNA-BINDING PROTEIN, MITOCHONDRIAL"/>
    <property type="match status" value="1"/>
</dbReference>
<dbReference type="Proteomes" id="UP001458880">
    <property type="component" value="Unassembled WGS sequence"/>
</dbReference>
<dbReference type="InterPro" id="IPR011344">
    <property type="entry name" value="ssDNA-bd"/>
</dbReference>
<dbReference type="Gene3D" id="2.40.50.140">
    <property type="entry name" value="Nucleic acid-binding proteins"/>
    <property type="match status" value="1"/>
</dbReference>
<dbReference type="FunFam" id="2.40.50.140:FF:000269">
    <property type="entry name" value="Single-stranded DNA-binding protein"/>
    <property type="match status" value="1"/>
</dbReference>
<protein>
    <submittedName>
        <fullName evidence="3">Single-strand binding protein family</fullName>
    </submittedName>
</protein>